<feature type="transmembrane region" description="Helical" evidence="5">
    <location>
        <begin position="29"/>
        <end position="52"/>
    </location>
</feature>
<sequence>MELTQNDGKDGTTTEKTSMPFAIKEKARLILSNITVEPLMFLFLFPSVLMILSVANLDLEKACRVNLKFNDTICDALSTRNKSLYTPEHENAVQKLVTGMNAWKSVIKSVIPACLLLIVGAWSDRHNRRKPLMGLPIIGECITVTGFILCTYFFYELPMEVTGFFESVPTSLTGGWFTMFMAIYSYISSVSTIESRTTRIGALKICAHGSIMIGMALSGVLYRFIGLYGIFCGALLFYVSGFIYLMVVVKEKDTENITNYSDGSRWKACKDFFNFGHIKSTFIVAFKQREKNYRTRVFVILILIVLTIGPMHGEISVVYLFARKQFQWNEVQFSMFYSVNVVLHIIGTVIALALLCNYFKLHDSTVGMICYIGKFFSGIMYAFAKTPLLYCLGVVVEMLSATTFITVKAMATKLVSEEEQGKLNALIAILEALTPLVFGLLYNLVYRSTIDILPGAFYIVASVVWIPVMILFGWLYVQEKRDARDVKQT</sequence>
<keyword evidence="2 5" id="KW-0812">Transmembrane</keyword>
<dbReference type="EMBL" id="VVIM01000001">
    <property type="protein sequence ID" value="KAB0804046.1"/>
    <property type="molecule type" value="Genomic_DNA"/>
</dbReference>
<keyword evidence="4 5" id="KW-0472">Membrane</keyword>
<feature type="transmembrane region" description="Helical" evidence="5">
    <location>
        <begin position="456"/>
        <end position="477"/>
    </location>
</feature>
<feature type="transmembrane region" description="Helical" evidence="5">
    <location>
        <begin position="228"/>
        <end position="249"/>
    </location>
</feature>
<feature type="transmembrane region" description="Helical" evidence="5">
    <location>
        <begin position="297"/>
        <end position="322"/>
    </location>
</feature>
<dbReference type="Pfam" id="PF07690">
    <property type="entry name" value="MFS_1"/>
    <property type="match status" value="1"/>
</dbReference>
<feature type="transmembrane region" description="Helical" evidence="5">
    <location>
        <begin position="334"/>
        <end position="359"/>
    </location>
</feature>
<dbReference type="InterPro" id="IPR011701">
    <property type="entry name" value="MFS"/>
</dbReference>
<evidence type="ECO:0000256" key="5">
    <source>
        <dbReference type="SAM" id="Phobius"/>
    </source>
</evidence>
<dbReference type="SUPFAM" id="SSF103473">
    <property type="entry name" value="MFS general substrate transporter"/>
    <property type="match status" value="1"/>
</dbReference>
<proteinExistence type="predicted"/>
<keyword evidence="3 5" id="KW-1133">Transmembrane helix</keyword>
<feature type="transmembrane region" description="Helical" evidence="5">
    <location>
        <begin position="105"/>
        <end position="123"/>
    </location>
</feature>
<dbReference type="Proteomes" id="UP000327044">
    <property type="component" value="Unassembled WGS sequence"/>
</dbReference>
<feature type="transmembrane region" description="Helical" evidence="5">
    <location>
        <begin position="390"/>
        <end position="411"/>
    </location>
</feature>
<dbReference type="PANTHER" id="PTHR23507">
    <property type="entry name" value="ZGC:174356"/>
    <property type="match status" value="1"/>
</dbReference>
<dbReference type="InterPro" id="IPR036259">
    <property type="entry name" value="MFS_trans_sf"/>
</dbReference>
<accession>A0A5N4B3A1</accession>
<feature type="transmembrane region" description="Helical" evidence="5">
    <location>
        <begin position="175"/>
        <end position="193"/>
    </location>
</feature>
<dbReference type="PANTHER" id="PTHR23507:SF1">
    <property type="entry name" value="FI18259P1-RELATED"/>
    <property type="match status" value="1"/>
</dbReference>
<evidence type="ECO:0008006" key="8">
    <source>
        <dbReference type="Google" id="ProtNLM"/>
    </source>
</evidence>
<evidence type="ECO:0000313" key="6">
    <source>
        <dbReference type="EMBL" id="KAB0804046.1"/>
    </source>
</evidence>
<evidence type="ECO:0000313" key="7">
    <source>
        <dbReference type="Proteomes" id="UP000327044"/>
    </source>
</evidence>
<evidence type="ECO:0000256" key="1">
    <source>
        <dbReference type="ARBA" id="ARBA00004141"/>
    </source>
</evidence>
<reference evidence="6 7" key="1">
    <citation type="journal article" date="2018" name="Elife">
        <title>Firefly genomes illuminate parallel origins of bioluminescence in beetles.</title>
        <authorList>
            <person name="Fallon T.R."/>
            <person name="Lower S.E."/>
            <person name="Chang C.H."/>
            <person name="Bessho-Uehara M."/>
            <person name="Martin G.J."/>
            <person name="Bewick A.J."/>
            <person name="Behringer M."/>
            <person name="Debat H.J."/>
            <person name="Wong I."/>
            <person name="Day J.C."/>
            <person name="Suvorov A."/>
            <person name="Silva C.J."/>
            <person name="Stanger-Hall K.F."/>
            <person name="Hall D.W."/>
            <person name="Schmitz R.J."/>
            <person name="Nelson D.R."/>
            <person name="Lewis S.M."/>
            <person name="Shigenobu S."/>
            <person name="Bybee S.M."/>
            <person name="Larracuente A.M."/>
            <person name="Oba Y."/>
            <person name="Weng J.K."/>
        </authorList>
    </citation>
    <scope>NUCLEOTIDE SEQUENCE [LARGE SCALE GENOMIC DNA]</scope>
    <source>
        <strain evidence="6">1611_PpyrPB1</strain>
        <tissue evidence="6">Whole body</tissue>
    </source>
</reference>
<feature type="transmembrane region" description="Helical" evidence="5">
    <location>
        <begin position="366"/>
        <end position="384"/>
    </location>
</feature>
<comment type="subcellular location">
    <subcellularLocation>
        <location evidence="1">Membrane</location>
        <topology evidence="1">Multi-pass membrane protein</topology>
    </subcellularLocation>
</comment>
<dbReference type="GO" id="GO:0022857">
    <property type="term" value="F:transmembrane transporter activity"/>
    <property type="evidence" value="ECO:0007669"/>
    <property type="project" value="InterPro"/>
</dbReference>
<protein>
    <recommendedName>
        <fullName evidence="8">Major facilitator superfamily (MFS) profile domain-containing protein</fullName>
    </recommendedName>
</protein>
<dbReference type="OrthoDB" id="3026777at2759"/>
<feature type="transmembrane region" description="Helical" evidence="5">
    <location>
        <begin position="135"/>
        <end position="155"/>
    </location>
</feature>
<comment type="caution">
    <text evidence="6">The sequence shown here is derived from an EMBL/GenBank/DDBJ whole genome shotgun (WGS) entry which is preliminary data.</text>
</comment>
<evidence type="ECO:0000256" key="4">
    <source>
        <dbReference type="ARBA" id="ARBA00023136"/>
    </source>
</evidence>
<dbReference type="AlphaFoldDB" id="A0A5N4B3A1"/>
<organism evidence="6 7">
    <name type="scientific">Photinus pyralis</name>
    <name type="common">Common eastern firefly</name>
    <name type="synonym">Lampyris pyralis</name>
    <dbReference type="NCBI Taxonomy" id="7054"/>
    <lineage>
        <taxon>Eukaryota</taxon>
        <taxon>Metazoa</taxon>
        <taxon>Ecdysozoa</taxon>
        <taxon>Arthropoda</taxon>
        <taxon>Hexapoda</taxon>
        <taxon>Insecta</taxon>
        <taxon>Pterygota</taxon>
        <taxon>Neoptera</taxon>
        <taxon>Endopterygota</taxon>
        <taxon>Coleoptera</taxon>
        <taxon>Polyphaga</taxon>
        <taxon>Elateriformia</taxon>
        <taxon>Elateroidea</taxon>
        <taxon>Lampyridae</taxon>
        <taxon>Lampyrinae</taxon>
        <taxon>Photinus</taxon>
    </lineage>
</organism>
<feature type="transmembrane region" description="Helical" evidence="5">
    <location>
        <begin position="423"/>
        <end position="444"/>
    </location>
</feature>
<evidence type="ECO:0000256" key="3">
    <source>
        <dbReference type="ARBA" id="ARBA00022989"/>
    </source>
</evidence>
<feature type="transmembrane region" description="Helical" evidence="5">
    <location>
        <begin position="205"/>
        <end position="222"/>
    </location>
</feature>
<keyword evidence="7" id="KW-1185">Reference proteome</keyword>
<dbReference type="Gene3D" id="1.20.1250.20">
    <property type="entry name" value="MFS general substrate transporter like domains"/>
    <property type="match status" value="1"/>
</dbReference>
<gene>
    <name evidence="6" type="ORF">PPYR_01016</name>
</gene>
<dbReference type="InParanoid" id="A0A5N4B3A1"/>
<evidence type="ECO:0000256" key="2">
    <source>
        <dbReference type="ARBA" id="ARBA00022692"/>
    </source>
</evidence>
<name>A0A5N4B3A1_PHOPY</name>
<dbReference type="GO" id="GO:0016020">
    <property type="term" value="C:membrane"/>
    <property type="evidence" value="ECO:0007669"/>
    <property type="project" value="UniProtKB-SubCell"/>
</dbReference>